<name>A0ACB9E2H6_CICIN</name>
<comment type="caution">
    <text evidence="1">The sequence shown here is derived from an EMBL/GenBank/DDBJ whole genome shotgun (WGS) entry which is preliminary data.</text>
</comment>
<reference evidence="1 2" key="2">
    <citation type="journal article" date="2022" name="Mol. Ecol. Resour.">
        <title>The genomes of chicory, endive, great burdock and yacon provide insights into Asteraceae paleo-polyploidization history and plant inulin production.</title>
        <authorList>
            <person name="Fan W."/>
            <person name="Wang S."/>
            <person name="Wang H."/>
            <person name="Wang A."/>
            <person name="Jiang F."/>
            <person name="Liu H."/>
            <person name="Zhao H."/>
            <person name="Xu D."/>
            <person name="Zhang Y."/>
        </authorList>
    </citation>
    <scope>NUCLEOTIDE SEQUENCE [LARGE SCALE GENOMIC DNA]</scope>
    <source>
        <strain evidence="2">cv. Punajuju</strain>
        <tissue evidence="1">Leaves</tissue>
    </source>
</reference>
<keyword evidence="2" id="KW-1185">Reference proteome</keyword>
<reference evidence="2" key="1">
    <citation type="journal article" date="2022" name="Mol. Ecol. Resour.">
        <title>The genomes of chicory, endive, great burdock and yacon provide insights into Asteraceae palaeo-polyploidization history and plant inulin production.</title>
        <authorList>
            <person name="Fan W."/>
            <person name="Wang S."/>
            <person name="Wang H."/>
            <person name="Wang A."/>
            <person name="Jiang F."/>
            <person name="Liu H."/>
            <person name="Zhao H."/>
            <person name="Xu D."/>
            <person name="Zhang Y."/>
        </authorList>
    </citation>
    <scope>NUCLEOTIDE SEQUENCE [LARGE SCALE GENOMIC DNA]</scope>
    <source>
        <strain evidence="2">cv. Punajuju</strain>
    </source>
</reference>
<dbReference type="EMBL" id="CM042012">
    <property type="protein sequence ID" value="KAI3753188.1"/>
    <property type="molecule type" value="Genomic_DNA"/>
</dbReference>
<protein>
    <submittedName>
        <fullName evidence="1">Uncharacterized protein</fullName>
    </submittedName>
</protein>
<proteinExistence type="predicted"/>
<sequence>MHTLDSSAHSESTDSGQQCSTKKVIGILESIRSDRAVWWAQAAFAGSGFKVYHAQPCLTTLFLLPQTTLVGIIHQVSHLLILSAPQSTNEELHGGRS</sequence>
<organism evidence="1 2">
    <name type="scientific">Cichorium intybus</name>
    <name type="common">Chicory</name>
    <dbReference type="NCBI Taxonomy" id="13427"/>
    <lineage>
        <taxon>Eukaryota</taxon>
        <taxon>Viridiplantae</taxon>
        <taxon>Streptophyta</taxon>
        <taxon>Embryophyta</taxon>
        <taxon>Tracheophyta</taxon>
        <taxon>Spermatophyta</taxon>
        <taxon>Magnoliopsida</taxon>
        <taxon>eudicotyledons</taxon>
        <taxon>Gunneridae</taxon>
        <taxon>Pentapetalae</taxon>
        <taxon>asterids</taxon>
        <taxon>campanulids</taxon>
        <taxon>Asterales</taxon>
        <taxon>Asteraceae</taxon>
        <taxon>Cichorioideae</taxon>
        <taxon>Cichorieae</taxon>
        <taxon>Cichoriinae</taxon>
        <taxon>Cichorium</taxon>
    </lineage>
</organism>
<accession>A0ACB9E2H6</accession>
<dbReference type="Proteomes" id="UP001055811">
    <property type="component" value="Linkage Group LG04"/>
</dbReference>
<gene>
    <name evidence="1" type="ORF">L2E82_25234</name>
</gene>
<evidence type="ECO:0000313" key="1">
    <source>
        <dbReference type="EMBL" id="KAI3753188.1"/>
    </source>
</evidence>
<evidence type="ECO:0000313" key="2">
    <source>
        <dbReference type="Proteomes" id="UP001055811"/>
    </source>
</evidence>